<dbReference type="InterPro" id="IPR036400">
    <property type="entry name" value="Cyt_B5-like_heme/steroid_sf"/>
</dbReference>
<evidence type="ECO:0000256" key="5">
    <source>
        <dbReference type="ARBA" id="ARBA00022516"/>
    </source>
</evidence>
<dbReference type="InterPro" id="IPR018506">
    <property type="entry name" value="Cyt_B5_heme-BS"/>
</dbReference>
<keyword evidence="6 19" id="KW-0349">Heme</keyword>
<organism evidence="23 24">
    <name type="scientific">Lithohypha guttulata</name>
    <dbReference type="NCBI Taxonomy" id="1690604"/>
    <lineage>
        <taxon>Eukaryota</taxon>
        <taxon>Fungi</taxon>
        <taxon>Dikarya</taxon>
        <taxon>Ascomycota</taxon>
        <taxon>Pezizomycotina</taxon>
        <taxon>Eurotiomycetes</taxon>
        <taxon>Chaetothyriomycetidae</taxon>
        <taxon>Chaetothyriales</taxon>
        <taxon>Trichomeriaceae</taxon>
        <taxon>Lithohypha</taxon>
    </lineage>
</organism>
<keyword evidence="9" id="KW-0256">Endoplasmic reticulum</keyword>
<evidence type="ECO:0000256" key="9">
    <source>
        <dbReference type="ARBA" id="ARBA00022824"/>
    </source>
</evidence>
<keyword evidence="12 21" id="KW-1133">Transmembrane helix</keyword>
<accession>A0AAN7YK79</accession>
<dbReference type="PIRSF" id="PIRSF005149">
    <property type="entry name" value="IPC-B_HD"/>
    <property type="match status" value="1"/>
</dbReference>
<evidence type="ECO:0000256" key="1">
    <source>
        <dbReference type="ARBA" id="ARBA00004477"/>
    </source>
</evidence>
<evidence type="ECO:0000256" key="10">
    <source>
        <dbReference type="ARBA" id="ARBA00022832"/>
    </source>
</evidence>
<feature type="binding site" evidence="18">
    <location>
        <position position="267"/>
    </location>
    <ligand>
        <name>Zn(2+)</name>
        <dbReference type="ChEBI" id="CHEBI:29105"/>
        <label>1</label>
    </ligand>
</feature>
<evidence type="ECO:0000256" key="12">
    <source>
        <dbReference type="ARBA" id="ARBA00022989"/>
    </source>
</evidence>
<keyword evidence="5" id="KW-0444">Lipid biosynthesis</keyword>
<comment type="subcellular location">
    <subcellularLocation>
        <location evidence="1">Endoplasmic reticulum membrane</location>
        <topology evidence="1">Multi-pass membrane protein</topology>
    </subcellularLocation>
</comment>
<feature type="binding site" evidence="18">
    <location>
        <position position="295"/>
    </location>
    <ligand>
        <name>Zn(2+)</name>
        <dbReference type="ChEBI" id="CHEBI:29105"/>
        <label>1</label>
    </ligand>
</feature>
<evidence type="ECO:0000256" key="6">
    <source>
        <dbReference type="ARBA" id="ARBA00022617"/>
    </source>
</evidence>
<evidence type="ECO:0000256" key="18">
    <source>
        <dbReference type="PIRSR" id="PIRSR005149-1"/>
    </source>
</evidence>
<dbReference type="InterPro" id="IPR006694">
    <property type="entry name" value="Fatty_acid_hydroxylase"/>
</dbReference>
<evidence type="ECO:0000256" key="8">
    <source>
        <dbReference type="ARBA" id="ARBA00022723"/>
    </source>
</evidence>
<dbReference type="PANTHER" id="PTHR12863">
    <property type="entry name" value="FATTY ACID HYDROXYLASE"/>
    <property type="match status" value="1"/>
</dbReference>
<dbReference type="GO" id="GO:0020037">
    <property type="term" value="F:heme binding"/>
    <property type="evidence" value="ECO:0007669"/>
    <property type="project" value="InterPro"/>
</dbReference>
<keyword evidence="7 21" id="KW-0812">Transmembrane</keyword>
<dbReference type="GO" id="GO:0005506">
    <property type="term" value="F:iron ion binding"/>
    <property type="evidence" value="ECO:0007669"/>
    <property type="project" value="InterPro"/>
</dbReference>
<comment type="cofactor">
    <cofactor evidence="18">
        <name>Zn(2+)</name>
        <dbReference type="ChEBI" id="CHEBI:29105"/>
    </cofactor>
    <text evidence="18">Binds 2 Zn(2+) ions per subunit that likely form a catalytic dimetal center.</text>
</comment>
<feature type="compositionally biased region" description="Basic and acidic residues" evidence="20">
    <location>
        <begin position="125"/>
        <end position="139"/>
    </location>
</feature>
<dbReference type="SMART" id="SM01117">
    <property type="entry name" value="Cyt-b5"/>
    <property type="match status" value="1"/>
</dbReference>
<evidence type="ECO:0000256" key="15">
    <source>
        <dbReference type="ARBA" id="ARBA00023098"/>
    </source>
</evidence>
<gene>
    <name evidence="23" type="primary">SCS7</name>
    <name evidence="23" type="ORF">LTR05_001460</name>
</gene>
<feature type="binding site" evidence="18">
    <location>
        <position position="351"/>
    </location>
    <ligand>
        <name>Zn(2+)</name>
        <dbReference type="ChEBI" id="CHEBI:29105"/>
        <label>1</label>
    </ligand>
</feature>
<evidence type="ECO:0000256" key="19">
    <source>
        <dbReference type="PIRSR" id="PIRSR005149-50"/>
    </source>
</evidence>
<evidence type="ECO:0000256" key="3">
    <source>
        <dbReference type="ARBA" id="ARBA00005189"/>
    </source>
</evidence>
<keyword evidence="17" id="KW-0275">Fatty acid biosynthesis</keyword>
<evidence type="ECO:0000256" key="13">
    <source>
        <dbReference type="ARBA" id="ARBA00023002"/>
    </source>
</evidence>
<dbReference type="GO" id="GO:0080132">
    <property type="term" value="F:fatty acid 2-hydroxylase activity"/>
    <property type="evidence" value="ECO:0007669"/>
    <property type="project" value="InterPro"/>
</dbReference>
<feature type="binding site" evidence="18">
    <location>
        <position position="370"/>
    </location>
    <ligand>
        <name>Zn(2+)</name>
        <dbReference type="ChEBI" id="CHEBI:29105"/>
        <label>1</label>
    </ligand>
</feature>
<feature type="domain" description="Cytochrome b5 heme-binding" evidence="22">
    <location>
        <begin position="7"/>
        <end position="86"/>
    </location>
</feature>
<dbReference type="Pfam" id="PF00173">
    <property type="entry name" value="Cyt-b5"/>
    <property type="match status" value="1"/>
</dbReference>
<dbReference type="InterPro" id="IPR001199">
    <property type="entry name" value="Cyt_B5-like_heme/steroid-bd"/>
</dbReference>
<evidence type="ECO:0000313" key="23">
    <source>
        <dbReference type="EMBL" id="KAK5091278.1"/>
    </source>
</evidence>
<evidence type="ECO:0000259" key="22">
    <source>
        <dbReference type="PROSITE" id="PS50255"/>
    </source>
</evidence>
<keyword evidence="8 18" id="KW-0479">Metal-binding</keyword>
<dbReference type="Proteomes" id="UP001309876">
    <property type="component" value="Unassembled WGS sequence"/>
</dbReference>
<dbReference type="GO" id="GO:0005789">
    <property type="term" value="C:endoplasmic reticulum membrane"/>
    <property type="evidence" value="ECO:0007669"/>
    <property type="project" value="UniProtKB-SubCell"/>
</dbReference>
<evidence type="ECO:0000313" key="24">
    <source>
        <dbReference type="Proteomes" id="UP001309876"/>
    </source>
</evidence>
<feature type="binding site" description="axial binding residue" evidence="19">
    <location>
        <position position="42"/>
    </location>
    <ligand>
        <name>heme</name>
        <dbReference type="ChEBI" id="CHEBI:30413"/>
    </ligand>
    <ligandPart>
        <name>Fe</name>
        <dbReference type="ChEBI" id="CHEBI:18248"/>
    </ligandPart>
</feature>
<feature type="binding site" evidence="18">
    <location>
        <position position="291"/>
    </location>
    <ligand>
        <name>Zn(2+)</name>
        <dbReference type="ChEBI" id="CHEBI:29105"/>
        <label>1</label>
    </ligand>
</feature>
<reference evidence="23 24" key="1">
    <citation type="submission" date="2023-08" db="EMBL/GenBank/DDBJ databases">
        <title>Black Yeasts Isolated from many extreme environments.</title>
        <authorList>
            <person name="Coleine C."/>
            <person name="Stajich J.E."/>
            <person name="Selbmann L."/>
        </authorList>
    </citation>
    <scope>NUCLEOTIDE SEQUENCE [LARGE SCALE GENOMIC DNA]</scope>
    <source>
        <strain evidence="23 24">CCFEE 5910</strain>
    </source>
</reference>
<dbReference type="PANTHER" id="PTHR12863:SF1">
    <property type="entry name" value="FATTY ACID 2-HYDROXYLASE"/>
    <property type="match status" value="1"/>
</dbReference>
<keyword evidence="16 21" id="KW-0472">Membrane</keyword>
<comment type="caution">
    <text evidence="23">The sequence shown here is derived from an EMBL/GenBank/DDBJ whole genome shotgun (WGS) entry which is preliminary data.</text>
</comment>
<evidence type="ECO:0000256" key="17">
    <source>
        <dbReference type="ARBA" id="ARBA00023160"/>
    </source>
</evidence>
<dbReference type="InterPro" id="IPR014430">
    <property type="entry name" value="Scs7"/>
</dbReference>
<keyword evidence="11 18" id="KW-0862">Zinc</keyword>
<feature type="binding site" description="axial binding residue" evidence="19">
    <location>
        <position position="69"/>
    </location>
    <ligand>
        <name>heme</name>
        <dbReference type="ChEBI" id="CHEBI:30413"/>
    </ligand>
    <ligandPart>
        <name>Fe</name>
        <dbReference type="ChEBI" id="CHEBI:18248"/>
    </ligandPart>
</feature>
<comment type="cofactor">
    <cofactor evidence="19">
        <name>Fe cation</name>
        <dbReference type="ChEBI" id="CHEBI:24875"/>
    </cofactor>
</comment>
<dbReference type="EMBL" id="JAVRRJ010000001">
    <property type="protein sequence ID" value="KAK5091278.1"/>
    <property type="molecule type" value="Genomic_DNA"/>
</dbReference>
<evidence type="ECO:0000256" key="11">
    <source>
        <dbReference type="ARBA" id="ARBA00022833"/>
    </source>
</evidence>
<feature type="binding site" evidence="18">
    <location>
        <position position="272"/>
    </location>
    <ligand>
        <name>Zn(2+)</name>
        <dbReference type="ChEBI" id="CHEBI:29105"/>
        <label>1</label>
    </ligand>
</feature>
<dbReference type="SUPFAM" id="SSF55856">
    <property type="entry name" value="Cytochrome b5-like heme/steroid binding domain"/>
    <property type="match status" value="1"/>
</dbReference>
<comment type="similarity">
    <text evidence="4">Belongs to the sterol desaturase family. SCS7 subfamily.</text>
</comment>
<dbReference type="FunFam" id="3.10.120.10:FF:000002">
    <property type="entry name" value="Cytochrome b5 type B"/>
    <property type="match status" value="1"/>
</dbReference>
<protein>
    <submittedName>
        <fullName evidence="23">Fatty acid alpha-hydroxylase</fullName>
        <ecNumber evidence="23">1.14.18.6</ecNumber>
    </submittedName>
</protein>
<sequence length="409" mass="46921">MSPGRTLPTIPLREVQTHTTKKSCYVTIDEKVYDVTDFLDDHPGGGDLILEYAGKDVKEILKDEISHFHSEGAYEMLDECLIGFTADEPVVKAAVKTSDPTEVLPLPATEHGNELIQQEGGADDLPERPEAQRDAEGRPIYEATGMSNEADLSKETDAVTDYRTHKFLDLSKPLIPQVFFSDFSKEFYLQQVHRPRHCKGGASAPLMPHPILEPLSLTPWWVVPLVWLPPVAYGTFLGLKNIEPLPLASFYWALGLFLWSLTEYVLHRFLFHIEAALPDHPFFLTLHFLLHGVHHYLPMDKYRLVMPPTLFLVLATPFWKLAHTVFAYNWYVATMVFSGGIFGYICYDLTHYFLHHKQLPAYWRSLKKYHLQHHFADFENGFGVTSRFWDWVFNTELSYVKQAQPIKAA</sequence>
<feature type="binding site" evidence="18">
    <location>
        <position position="374"/>
    </location>
    <ligand>
        <name>Zn(2+)</name>
        <dbReference type="ChEBI" id="CHEBI:29105"/>
        <label>1</label>
    </ligand>
</feature>
<dbReference type="AlphaFoldDB" id="A0AAN7YK79"/>
<dbReference type="Pfam" id="PF04116">
    <property type="entry name" value="FA_hydroxylase"/>
    <property type="match status" value="1"/>
</dbReference>
<dbReference type="GO" id="GO:0006633">
    <property type="term" value="P:fatty acid biosynthetic process"/>
    <property type="evidence" value="ECO:0007669"/>
    <property type="project" value="UniProtKB-KW"/>
</dbReference>
<evidence type="ECO:0000256" key="4">
    <source>
        <dbReference type="ARBA" id="ARBA00005747"/>
    </source>
</evidence>
<dbReference type="PRINTS" id="PR00363">
    <property type="entry name" value="CYTOCHROMEB5"/>
</dbReference>
<keyword evidence="24" id="KW-1185">Reference proteome</keyword>
<evidence type="ECO:0000256" key="7">
    <source>
        <dbReference type="ARBA" id="ARBA00022692"/>
    </source>
</evidence>
<feature type="transmembrane region" description="Helical" evidence="21">
    <location>
        <begin position="220"/>
        <end position="239"/>
    </location>
</feature>
<feature type="binding site" evidence="18">
    <location>
        <position position="294"/>
    </location>
    <ligand>
        <name>Zn(2+)</name>
        <dbReference type="ChEBI" id="CHEBI:29105"/>
        <label>1</label>
    </ligand>
</feature>
<dbReference type="Gene3D" id="3.10.120.10">
    <property type="entry name" value="Cytochrome b5-like heme/steroid binding domain"/>
    <property type="match status" value="1"/>
</dbReference>
<comment type="pathway">
    <text evidence="3">Lipid metabolism.</text>
</comment>
<keyword evidence="10" id="KW-0276">Fatty acid metabolism</keyword>
<evidence type="ECO:0000256" key="2">
    <source>
        <dbReference type="ARBA" id="ARBA00004991"/>
    </source>
</evidence>
<comment type="pathway">
    <text evidence="2">Sphingolipid metabolism.</text>
</comment>
<feature type="binding site" evidence="18">
    <location>
        <position position="355"/>
    </location>
    <ligand>
        <name>Zn(2+)</name>
        <dbReference type="ChEBI" id="CHEBI:29105"/>
        <label>1</label>
    </ligand>
</feature>
<dbReference type="EC" id="1.14.18.6" evidence="23"/>
<dbReference type="PROSITE" id="PS00191">
    <property type="entry name" value="CYTOCHROME_B5_1"/>
    <property type="match status" value="1"/>
</dbReference>
<proteinExistence type="inferred from homology"/>
<keyword evidence="13 23" id="KW-0560">Oxidoreductase</keyword>
<keyword evidence="15" id="KW-0443">Lipid metabolism</keyword>
<evidence type="ECO:0000256" key="16">
    <source>
        <dbReference type="ARBA" id="ARBA00023136"/>
    </source>
</evidence>
<evidence type="ECO:0000256" key="14">
    <source>
        <dbReference type="ARBA" id="ARBA00023004"/>
    </source>
</evidence>
<feature type="transmembrane region" description="Helical" evidence="21">
    <location>
        <begin position="328"/>
        <end position="347"/>
    </location>
</feature>
<feature type="transmembrane region" description="Helical" evidence="21">
    <location>
        <begin position="251"/>
        <end position="270"/>
    </location>
</feature>
<evidence type="ECO:0000256" key="20">
    <source>
        <dbReference type="SAM" id="MobiDB-lite"/>
    </source>
</evidence>
<keyword evidence="14 19" id="KW-0408">Iron</keyword>
<feature type="binding site" evidence="18">
    <location>
        <position position="373"/>
    </location>
    <ligand>
        <name>Zn(2+)</name>
        <dbReference type="ChEBI" id="CHEBI:29105"/>
        <label>1</label>
    </ligand>
</feature>
<evidence type="ECO:0000256" key="21">
    <source>
        <dbReference type="SAM" id="Phobius"/>
    </source>
</evidence>
<feature type="region of interest" description="Disordered" evidence="20">
    <location>
        <begin position="118"/>
        <end position="149"/>
    </location>
</feature>
<name>A0AAN7YK79_9EURO</name>
<dbReference type="PROSITE" id="PS50255">
    <property type="entry name" value="CYTOCHROME_B5_2"/>
    <property type="match status" value="1"/>
</dbReference>